<dbReference type="GO" id="GO:0032924">
    <property type="term" value="P:activin receptor signaling pathway"/>
    <property type="evidence" value="ECO:0007669"/>
    <property type="project" value="TreeGrafter"/>
</dbReference>
<organism evidence="3">
    <name type="scientific">Magallana gigas</name>
    <name type="common">Pacific oyster</name>
    <name type="synonym">Crassostrea gigas</name>
    <dbReference type="NCBI Taxonomy" id="29159"/>
    <lineage>
        <taxon>Eukaryota</taxon>
        <taxon>Metazoa</taxon>
        <taxon>Spiralia</taxon>
        <taxon>Lophotrochozoa</taxon>
        <taxon>Mollusca</taxon>
        <taxon>Bivalvia</taxon>
        <taxon>Autobranchia</taxon>
        <taxon>Pteriomorphia</taxon>
        <taxon>Ostreida</taxon>
        <taxon>Ostreoidea</taxon>
        <taxon>Ostreidae</taxon>
        <taxon>Magallana</taxon>
    </lineage>
</organism>
<keyword evidence="2" id="KW-0804">Transcription</keyword>
<dbReference type="SUPFAM" id="SSF49879">
    <property type="entry name" value="SMAD/FHA domain"/>
    <property type="match status" value="1"/>
</dbReference>
<name>K1QD01_MAGGI</name>
<dbReference type="PROSITE" id="PS51076">
    <property type="entry name" value="MH2"/>
    <property type="match status" value="1"/>
</dbReference>
<dbReference type="PANTHER" id="PTHR13703:SF25">
    <property type="entry name" value="MOTHERS AGAINST DECAPENTAPLEGIC HOMOLOG"/>
    <property type="match status" value="1"/>
</dbReference>
<dbReference type="GO" id="GO:0030154">
    <property type="term" value="P:cell differentiation"/>
    <property type="evidence" value="ECO:0007669"/>
    <property type="project" value="TreeGrafter"/>
</dbReference>
<dbReference type="Pfam" id="PF03166">
    <property type="entry name" value="MH2"/>
    <property type="match status" value="1"/>
</dbReference>
<proteinExistence type="predicted"/>
<dbReference type="GO" id="GO:0000981">
    <property type="term" value="F:DNA-binding transcription factor activity, RNA polymerase II-specific"/>
    <property type="evidence" value="ECO:0007669"/>
    <property type="project" value="TreeGrafter"/>
</dbReference>
<dbReference type="AlphaFoldDB" id="K1QD01"/>
<reference evidence="3" key="1">
    <citation type="journal article" date="2012" name="Nature">
        <title>The oyster genome reveals stress adaptation and complexity of shell formation.</title>
        <authorList>
            <person name="Zhang G."/>
            <person name="Fang X."/>
            <person name="Guo X."/>
            <person name="Li L."/>
            <person name="Luo R."/>
            <person name="Xu F."/>
            <person name="Yang P."/>
            <person name="Zhang L."/>
            <person name="Wang X."/>
            <person name="Qi H."/>
            <person name="Xiong Z."/>
            <person name="Que H."/>
            <person name="Xie Y."/>
            <person name="Holland P.W."/>
            <person name="Paps J."/>
            <person name="Zhu Y."/>
            <person name="Wu F."/>
            <person name="Chen Y."/>
            <person name="Wang J."/>
            <person name="Peng C."/>
            <person name="Meng J."/>
            <person name="Yang L."/>
            <person name="Liu J."/>
            <person name="Wen B."/>
            <person name="Zhang N."/>
            <person name="Huang Z."/>
            <person name="Zhu Q."/>
            <person name="Feng Y."/>
            <person name="Mount A."/>
            <person name="Hedgecock D."/>
            <person name="Xu Z."/>
            <person name="Liu Y."/>
            <person name="Domazet-Loso T."/>
            <person name="Du Y."/>
            <person name="Sun X."/>
            <person name="Zhang S."/>
            <person name="Liu B."/>
            <person name="Cheng P."/>
            <person name="Jiang X."/>
            <person name="Li J."/>
            <person name="Fan D."/>
            <person name="Wang W."/>
            <person name="Fu W."/>
            <person name="Wang T."/>
            <person name="Wang B."/>
            <person name="Zhang J."/>
            <person name="Peng Z."/>
            <person name="Li Y."/>
            <person name="Li N."/>
            <person name="Wang J."/>
            <person name="Chen M."/>
            <person name="He Y."/>
            <person name="Tan F."/>
            <person name="Song X."/>
            <person name="Zheng Q."/>
            <person name="Huang R."/>
            <person name="Yang H."/>
            <person name="Du X."/>
            <person name="Chen L."/>
            <person name="Yang M."/>
            <person name="Gaffney P.M."/>
            <person name="Wang S."/>
            <person name="Luo L."/>
            <person name="She Z."/>
            <person name="Ming Y."/>
            <person name="Huang W."/>
            <person name="Zhang S."/>
            <person name="Huang B."/>
            <person name="Zhang Y."/>
            <person name="Qu T."/>
            <person name="Ni P."/>
            <person name="Miao G."/>
            <person name="Wang J."/>
            <person name="Wang Q."/>
            <person name="Steinberg C.E."/>
            <person name="Wang H."/>
            <person name="Li N."/>
            <person name="Qian L."/>
            <person name="Zhang G."/>
            <person name="Li Y."/>
            <person name="Yang H."/>
            <person name="Liu X."/>
            <person name="Wang J."/>
            <person name="Yin Y."/>
            <person name="Wang J."/>
        </authorList>
    </citation>
    <scope>NUCLEOTIDE SEQUENCE [LARGE SCALE GENOMIC DNA]</scope>
    <source>
        <strain evidence="3">05x7-T-G4-1.051#20</strain>
    </source>
</reference>
<sequence length="204" mass="22955">HSVDSQKSTSFWCIITYFEQSLKIGDAWRATGPSITIDGFTDTSDSKRFCLGHLNNPNRSLSAENARRFIGKGVRLTYDGQEVNAENLSECPVFVQSTLMNLQYNRNPSEVIKIPPQGTLRIFGNREFGALLVQASDKDYESINRMTRMCSIHMSFVEGWGVDLSKPSVTSTPCWIEIKLEAPLKWLDILLAEKGQPLSRCSSR</sequence>
<protein>
    <submittedName>
        <fullName evidence="3">Mothers against decapentaplegic-like protein 2</fullName>
    </submittedName>
</protein>
<dbReference type="GO" id="GO:0045944">
    <property type="term" value="P:positive regulation of transcription by RNA polymerase II"/>
    <property type="evidence" value="ECO:0007669"/>
    <property type="project" value="TreeGrafter"/>
</dbReference>
<evidence type="ECO:0000313" key="3">
    <source>
        <dbReference type="EMBL" id="EKC26595.1"/>
    </source>
</evidence>
<accession>K1QD01</accession>
<dbReference type="SMART" id="SM00524">
    <property type="entry name" value="DWB"/>
    <property type="match status" value="1"/>
</dbReference>
<dbReference type="GO" id="GO:0070411">
    <property type="term" value="F:I-SMAD binding"/>
    <property type="evidence" value="ECO:0007669"/>
    <property type="project" value="TreeGrafter"/>
</dbReference>
<dbReference type="GO" id="GO:0000978">
    <property type="term" value="F:RNA polymerase II cis-regulatory region sequence-specific DNA binding"/>
    <property type="evidence" value="ECO:0007669"/>
    <property type="project" value="TreeGrafter"/>
</dbReference>
<dbReference type="InParanoid" id="K1QD01"/>
<evidence type="ECO:0000256" key="2">
    <source>
        <dbReference type="ARBA" id="ARBA00023163"/>
    </source>
</evidence>
<feature type="non-terminal residue" evidence="3">
    <location>
        <position position="1"/>
    </location>
</feature>
<dbReference type="EMBL" id="JH817312">
    <property type="protein sequence ID" value="EKC26595.1"/>
    <property type="molecule type" value="Genomic_DNA"/>
</dbReference>
<dbReference type="InterPro" id="IPR001132">
    <property type="entry name" value="SMAD_dom_Dwarfin-type"/>
</dbReference>
<dbReference type="GO" id="GO:0009653">
    <property type="term" value="P:anatomical structure morphogenesis"/>
    <property type="evidence" value="ECO:0007669"/>
    <property type="project" value="TreeGrafter"/>
</dbReference>
<dbReference type="InterPro" id="IPR008984">
    <property type="entry name" value="SMAD_FHA_dom_sf"/>
</dbReference>
<keyword evidence="1" id="KW-0805">Transcription regulation</keyword>
<dbReference type="GO" id="GO:0060395">
    <property type="term" value="P:SMAD protein signal transduction"/>
    <property type="evidence" value="ECO:0007669"/>
    <property type="project" value="TreeGrafter"/>
</dbReference>
<dbReference type="Gene3D" id="2.60.200.10">
    <property type="match status" value="1"/>
</dbReference>
<dbReference type="InterPro" id="IPR013790">
    <property type="entry name" value="Dwarfin"/>
</dbReference>
<evidence type="ECO:0000256" key="1">
    <source>
        <dbReference type="ARBA" id="ARBA00023015"/>
    </source>
</evidence>
<dbReference type="InterPro" id="IPR017855">
    <property type="entry name" value="SMAD-like_dom_sf"/>
</dbReference>
<dbReference type="HOGENOM" id="CLU_026736_4_0_1"/>
<dbReference type="PANTHER" id="PTHR13703">
    <property type="entry name" value="SMAD"/>
    <property type="match status" value="1"/>
</dbReference>
<dbReference type="GO" id="GO:0071144">
    <property type="term" value="C:heteromeric SMAD protein complex"/>
    <property type="evidence" value="ECO:0007669"/>
    <property type="project" value="TreeGrafter"/>
</dbReference>
<gene>
    <name evidence="3" type="ORF">CGI_10017374</name>
</gene>